<dbReference type="Gramene" id="OMO77316">
    <property type="protein sequence ID" value="OMO77316"/>
    <property type="gene ID" value="CCACVL1_15086"/>
</dbReference>
<dbReference type="OrthoDB" id="997223at2759"/>
<dbReference type="STRING" id="210143.A0A1R3I3Z6"/>
<reference evidence="2 3" key="1">
    <citation type="submission" date="2013-09" db="EMBL/GenBank/DDBJ databases">
        <title>Corchorus capsularis genome sequencing.</title>
        <authorList>
            <person name="Alam M."/>
            <person name="Haque M.S."/>
            <person name="Islam M.S."/>
            <person name="Emdad E.M."/>
            <person name="Islam M.M."/>
            <person name="Ahmed B."/>
            <person name="Halim A."/>
            <person name="Hossen Q.M.M."/>
            <person name="Hossain M.Z."/>
            <person name="Ahmed R."/>
            <person name="Khan M.M."/>
            <person name="Islam R."/>
            <person name="Rashid M.M."/>
            <person name="Khan S.A."/>
            <person name="Rahman M.S."/>
            <person name="Alam M."/>
        </authorList>
    </citation>
    <scope>NUCLEOTIDE SEQUENCE [LARGE SCALE GENOMIC DNA]</scope>
    <source>
        <strain evidence="3">cv. CVL-1</strain>
        <tissue evidence="2">Whole seedling</tissue>
    </source>
</reference>
<dbReference type="Gene3D" id="1.10.8.60">
    <property type="match status" value="1"/>
</dbReference>
<dbReference type="GO" id="GO:0003689">
    <property type="term" value="F:DNA clamp loader activity"/>
    <property type="evidence" value="ECO:0007669"/>
    <property type="project" value="TreeGrafter"/>
</dbReference>
<dbReference type="Gene3D" id="3.40.50.300">
    <property type="entry name" value="P-loop containing nucleotide triphosphate hydrolases"/>
    <property type="match status" value="1"/>
</dbReference>
<dbReference type="InterPro" id="IPR008921">
    <property type="entry name" value="DNA_pol3_clamp-load_cplx_C"/>
</dbReference>
<proteinExistence type="predicted"/>
<gene>
    <name evidence="2" type="ORF">CCACVL1_15086</name>
</gene>
<sequence length="353" mass="39802">MDKKIDSNSLQEDELSDDKEENPRMQHKFTWADKYQPKALNSFICHRAIADKVIAGDMNLLIFEGFPGIGKRTMALALLREIFGPDISKSKEQVLALDLKSVLKSGVSSTIQIRAQISSKHIEVNLSESDMKGYAAEVALLLVKETHNASRKQPSLQAKAIIFHLAENISKTAQSQIRSFLENSEGRYKVIFCYSDVSNKLQILKPLCTVIHLPLPSNKEIVGVLNFIAEQEDIELPHTLAQTIAENSKNCLRQAIRSFEATWLADYPFKEGQSITTGWEDEIAMIAKSIIQEPSPHVLFLVRKRVGNLMEHHICGDFVLSTLVAEMKKHVNIQAQLDLESLYQDYNNLQQSL</sequence>
<dbReference type="Gene3D" id="1.20.272.10">
    <property type="match status" value="1"/>
</dbReference>
<dbReference type="GO" id="GO:0005663">
    <property type="term" value="C:DNA replication factor C complex"/>
    <property type="evidence" value="ECO:0007669"/>
    <property type="project" value="TreeGrafter"/>
</dbReference>
<keyword evidence="3" id="KW-1185">Reference proteome</keyword>
<dbReference type="GO" id="GO:0005634">
    <property type="term" value="C:nucleus"/>
    <property type="evidence" value="ECO:0007669"/>
    <property type="project" value="TreeGrafter"/>
</dbReference>
<dbReference type="EMBL" id="AWWV01010761">
    <property type="protein sequence ID" value="OMO77316.1"/>
    <property type="molecule type" value="Genomic_DNA"/>
</dbReference>
<dbReference type="InterPro" id="IPR027417">
    <property type="entry name" value="P-loop_NTPase"/>
</dbReference>
<comment type="caution">
    <text evidence="2">The sequence shown here is derived from an EMBL/GenBank/DDBJ whole genome shotgun (WGS) entry which is preliminary data.</text>
</comment>
<evidence type="ECO:0000256" key="1">
    <source>
        <dbReference type="SAM" id="MobiDB-lite"/>
    </source>
</evidence>
<dbReference type="FunFam" id="1.10.8.60:FF:000030">
    <property type="entry name" value="replication factor C subunit 3"/>
    <property type="match status" value="1"/>
</dbReference>
<dbReference type="PANTHER" id="PTHR11669">
    <property type="entry name" value="REPLICATION FACTOR C / DNA POLYMERASE III GAMMA-TAU SUBUNIT"/>
    <property type="match status" value="1"/>
</dbReference>
<dbReference type="GO" id="GO:0006261">
    <property type="term" value="P:DNA-templated DNA replication"/>
    <property type="evidence" value="ECO:0007669"/>
    <property type="project" value="TreeGrafter"/>
</dbReference>
<dbReference type="OMA" id="WEDEIAM"/>
<organism evidence="2 3">
    <name type="scientific">Corchorus capsularis</name>
    <name type="common">Jute</name>
    <dbReference type="NCBI Taxonomy" id="210143"/>
    <lineage>
        <taxon>Eukaryota</taxon>
        <taxon>Viridiplantae</taxon>
        <taxon>Streptophyta</taxon>
        <taxon>Embryophyta</taxon>
        <taxon>Tracheophyta</taxon>
        <taxon>Spermatophyta</taxon>
        <taxon>Magnoliopsida</taxon>
        <taxon>eudicotyledons</taxon>
        <taxon>Gunneridae</taxon>
        <taxon>Pentapetalae</taxon>
        <taxon>rosids</taxon>
        <taxon>malvids</taxon>
        <taxon>Malvales</taxon>
        <taxon>Malvaceae</taxon>
        <taxon>Grewioideae</taxon>
        <taxon>Apeibeae</taxon>
        <taxon>Corchorus</taxon>
    </lineage>
</organism>
<evidence type="ECO:0000313" key="2">
    <source>
        <dbReference type="EMBL" id="OMO77316.1"/>
    </source>
</evidence>
<dbReference type="PANTHER" id="PTHR11669:SF52">
    <property type="entry name" value="OS10G0574500 PROTEIN"/>
    <property type="match status" value="1"/>
</dbReference>
<dbReference type="GO" id="GO:0006281">
    <property type="term" value="P:DNA repair"/>
    <property type="evidence" value="ECO:0007669"/>
    <property type="project" value="TreeGrafter"/>
</dbReference>
<dbReference type="AlphaFoldDB" id="A0A1R3I3Z6"/>
<feature type="compositionally biased region" description="Acidic residues" evidence="1">
    <location>
        <begin position="11"/>
        <end position="20"/>
    </location>
</feature>
<dbReference type="SUPFAM" id="SSF48019">
    <property type="entry name" value="post-AAA+ oligomerization domain-like"/>
    <property type="match status" value="1"/>
</dbReference>
<dbReference type="Proteomes" id="UP000188268">
    <property type="component" value="Unassembled WGS sequence"/>
</dbReference>
<dbReference type="SUPFAM" id="SSF52540">
    <property type="entry name" value="P-loop containing nucleoside triphosphate hydrolases"/>
    <property type="match status" value="1"/>
</dbReference>
<accession>A0A1R3I3Z6</accession>
<protein>
    <submittedName>
        <fullName evidence="2">Uncharacterized protein</fullName>
    </submittedName>
</protein>
<feature type="region of interest" description="Disordered" evidence="1">
    <location>
        <begin position="1"/>
        <end position="23"/>
    </location>
</feature>
<dbReference type="GO" id="GO:0003677">
    <property type="term" value="F:DNA binding"/>
    <property type="evidence" value="ECO:0007669"/>
    <property type="project" value="InterPro"/>
</dbReference>
<dbReference type="InterPro" id="IPR050238">
    <property type="entry name" value="DNA_Rep/Repair_Clamp_Loader"/>
</dbReference>
<evidence type="ECO:0000313" key="3">
    <source>
        <dbReference type="Proteomes" id="UP000188268"/>
    </source>
</evidence>
<name>A0A1R3I3Z6_COCAP</name>